<evidence type="ECO:0000256" key="1">
    <source>
        <dbReference type="ARBA" id="ARBA00007664"/>
    </source>
</evidence>
<dbReference type="InterPro" id="IPR004236">
    <property type="entry name" value="Pept_S1_alpha_lytic"/>
</dbReference>
<evidence type="ECO:0000256" key="4">
    <source>
        <dbReference type="ARBA" id="ARBA00022801"/>
    </source>
</evidence>
<gene>
    <name evidence="9" type="ORF">RNC47_11055</name>
</gene>
<evidence type="ECO:0000256" key="3">
    <source>
        <dbReference type="ARBA" id="ARBA00022729"/>
    </source>
</evidence>
<evidence type="ECO:0000313" key="9">
    <source>
        <dbReference type="EMBL" id="MDT0318875.1"/>
    </source>
</evidence>
<evidence type="ECO:0000256" key="7">
    <source>
        <dbReference type="ARBA" id="ARBA00023157"/>
    </source>
</evidence>
<protein>
    <submittedName>
        <fullName evidence="9">S1 family peptidase</fullName>
    </submittedName>
</protein>
<organism evidence="9 10">
    <name type="scientific">Streptomyces millisiae</name>
    <dbReference type="NCBI Taxonomy" id="3075542"/>
    <lineage>
        <taxon>Bacteria</taxon>
        <taxon>Bacillati</taxon>
        <taxon>Actinomycetota</taxon>
        <taxon>Actinomycetes</taxon>
        <taxon>Kitasatosporales</taxon>
        <taxon>Streptomycetaceae</taxon>
        <taxon>Streptomyces</taxon>
    </lineage>
</organism>
<keyword evidence="10" id="KW-1185">Reference proteome</keyword>
<keyword evidence="2" id="KW-0645">Protease</keyword>
<dbReference type="InterPro" id="IPR009003">
    <property type="entry name" value="Peptidase_S1_PA"/>
</dbReference>
<evidence type="ECO:0000256" key="5">
    <source>
        <dbReference type="ARBA" id="ARBA00022825"/>
    </source>
</evidence>
<keyword evidence="6" id="KW-0865">Zymogen</keyword>
<dbReference type="Proteomes" id="UP001183420">
    <property type="component" value="Unassembled WGS sequence"/>
</dbReference>
<comment type="similarity">
    <text evidence="1">Belongs to the peptidase S1 family.</text>
</comment>
<comment type="caution">
    <text evidence="9">The sequence shown here is derived from an EMBL/GenBank/DDBJ whole genome shotgun (WGS) entry which is preliminary data.</text>
</comment>
<evidence type="ECO:0000313" key="10">
    <source>
        <dbReference type="Proteomes" id="UP001183420"/>
    </source>
</evidence>
<keyword evidence="3" id="KW-0732">Signal</keyword>
<dbReference type="InterPro" id="IPR001316">
    <property type="entry name" value="Pept_S1A_streptogrisin"/>
</dbReference>
<keyword evidence="5" id="KW-0720">Serine protease</keyword>
<dbReference type="SUPFAM" id="SSF50494">
    <property type="entry name" value="Trypsin-like serine proteases"/>
    <property type="match status" value="1"/>
</dbReference>
<dbReference type="PRINTS" id="PR00861">
    <property type="entry name" value="ALYTICPTASE"/>
</dbReference>
<dbReference type="PIRSF" id="PIRSF001134">
    <property type="entry name" value="Streptogrisin"/>
    <property type="match status" value="1"/>
</dbReference>
<keyword evidence="7" id="KW-1015">Disulfide bond</keyword>
<accession>A0ABU2LN01</accession>
<evidence type="ECO:0000256" key="6">
    <source>
        <dbReference type="ARBA" id="ARBA00023145"/>
    </source>
</evidence>
<feature type="domain" description="Peptidase S1A alpha-lytic prodomain" evidence="8">
    <location>
        <begin position="49"/>
        <end position="100"/>
    </location>
</feature>
<proteinExistence type="inferred from homology"/>
<name>A0ABU2LN01_9ACTN</name>
<evidence type="ECO:0000259" key="8">
    <source>
        <dbReference type="Pfam" id="PF02983"/>
    </source>
</evidence>
<dbReference type="Gene3D" id="2.40.10.10">
    <property type="entry name" value="Trypsin-like serine proteases"/>
    <property type="match status" value="2"/>
</dbReference>
<dbReference type="EMBL" id="JAVREM010000009">
    <property type="protein sequence ID" value="MDT0318875.1"/>
    <property type="molecule type" value="Genomic_DNA"/>
</dbReference>
<keyword evidence="4" id="KW-0378">Hydrolase</keyword>
<reference evidence="10" key="1">
    <citation type="submission" date="2023-07" db="EMBL/GenBank/DDBJ databases">
        <title>30 novel species of actinomycetes from the DSMZ collection.</title>
        <authorList>
            <person name="Nouioui I."/>
        </authorList>
    </citation>
    <scope>NUCLEOTIDE SEQUENCE [LARGE SCALE GENOMIC DNA]</scope>
    <source>
        <strain evidence="10">DSM 44918</strain>
    </source>
</reference>
<dbReference type="Pfam" id="PF02983">
    <property type="entry name" value="Pro_Al_protease"/>
    <property type="match status" value="1"/>
</dbReference>
<dbReference type="InterPro" id="IPR043504">
    <property type="entry name" value="Peptidase_S1_PA_chymotrypsin"/>
</dbReference>
<dbReference type="CDD" id="cd21112">
    <property type="entry name" value="alphaLP-like"/>
    <property type="match status" value="1"/>
</dbReference>
<evidence type="ECO:0000256" key="2">
    <source>
        <dbReference type="ARBA" id="ARBA00022670"/>
    </source>
</evidence>
<sequence>MNLRSEDRMRKPRTTPLLRRLVIALTVPLLALIGPALPARAEPAPAAFTAAQLTAAGDAVRAADVAGTAWAVDHATGTVLVTVDDTVSAADLAHLRRTAGPLADALTVERTPGTLTPRLRGGEFVYGGGARCAVGFNARSGSTRHFITAGHCTALAGTWYADPGQTTAVGQTVGTSFPNNDYGVVRYLTAPSPWPPGVVCNGVPVDIIGVGTPTVGMSAVFAGPVSGCRSGTVLALNATVNYGGGDIVSGLIRTNICVEAGESGAPLYTPGRLALGILSGGTGNCATGGTSYFQPVGEVLSAYGLTLP</sequence>